<organism evidence="3 4">
    <name type="scientific">Branchiostoma lanceolatum</name>
    <name type="common">Common lancelet</name>
    <name type="synonym">Amphioxus lanceolatum</name>
    <dbReference type="NCBI Taxonomy" id="7740"/>
    <lineage>
        <taxon>Eukaryota</taxon>
        <taxon>Metazoa</taxon>
        <taxon>Chordata</taxon>
        <taxon>Cephalochordata</taxon>
        <taxon>Leptocardii</taxon>
        <taxon>Amphioxiformes</taxon>
        <taxon>Branchiostomatidae</taxon>
        <taxon>Branchiostoma</taxon>
    </lineage>
</organism>
<feature type="transmembrane region" description="Helical" evidence="1">
    <location>
        <begin position="205"/>
        <end position="227"/>
    </location>
</feature>
<dbReference type="EMBL" id="OV696692">
    <property type="protein sequence ID" value="CAH1270853.1"/>
    <property type="molecule type" value="Genomic_DNA"/>
</dbReference>
<keyword evidence="1" id="KW-1133">Transmembrane helix</keyword>
<reference evidence="3" key="1">
    <citation type="submission" date="2022-01" db="EMBL/GenBank/DDBJ databases">
        <authorList>
            <person name="Braso-Vives M."/>
        </authorList>
    </citation>
    <scope>NUCLEOTIDE SEQUENCE</scope>
</reference>
<dbReference type="Proteomes" id="UP000838412">
    <property type="component" value="Chromosome 7"/>
</dbReference>
<name>A0A8K0A8P3_BRALA</name>
<accession>A0A8K0A8P3</accession>
<evidence type="ECO:0000259" key="2">
    <source>
        <dbReference type="Pfam" id="PF06916"/>
    </source>
</evidence>
<feature type="transmembrane region" description="Helical" evidence="1">
    <location>
        <begin position="271"/>
        <end position="288"/>
    </location>
</feature>
<gene>
    <name evidence="3" type="primary">FAM210B</name>
    <name evidence="3" type="ORF">BLAG_LOCUS23024</name>
</gene>
<keyword evidence="1" id="KW-0812">Transmembrane</keyword>
<feature type="domain" description="DUF1279" evidence="2">
    <location>
        <begin position="197"/>
        <end position="283"/>
    </location>
</feature>
<dbReference type="Pfam" id="PF06916">
    <property type="entry name" value="FAM210A-B_dom"/>
    <property type="match status" value="1"/>
</dbReference>
<dbReference type="InterPro" id="IPR045866">
    <property type="entry name" value="FAM210A/B-like"/>
</dbReference>
<protein>
    <submittedName>
        <fullName evidence="3">FAM210B protein</fullName>
    </submittedName>
</protein>
<proteinExistence type="predicted"/>
<evidence type="ECO:0000313" key="3">
    <source>
        <dbReference type="EMBL" id="CAH1270853.1"/>
    </source>
</evidence>
<dbReference type="AlphaFoldDB" id="A0A8K0A8P3"/>
<evidence type="ECO:0000256" key="1">
    <source>
        <dbReference type="SAM" id="Phobius"/>
    </source>
</evidence>
<evidence type="ECO:0000313" key="4">
    <source>
        <dbReference type="Proteomes" id="UP000838412"/>
    </source>
</evidence>
<dbReference type="PANTHER" id="PTHR21377:SF0">
    <property type="entry name" value="PROTEIN FAM210B, MITOCHONDRIAL"/>
    <property type="match status" value="1"/>
</dbReference>
<keyword evidence="1" id="KW-0472">Membrane</keyword>
<keyword evidence="4" id="KW-1185">Reference proteome</keyword>
<dbReference type="PANTHER" id="PTHR21377">
    <property type="entry name" value="PROTEIN FAM210B, MITOCHONDRIAL"/>
    <property type="match status" value="1"/>
</dbReference>
<dbReference type="OrthoDB" id="426386at2759"/>
<dbReference type="InterPro" id="IPR009688">
    <property type="entry name" value="FAM210A/B-like_dom"/>
</dbReference>
<dbReference type="GO" id="GO:0005739">
    <property type="term" value="C:mitochondrion"/>
    <property type="evidence" value="ECO:0007669"/>
    <property type="project" value="TreeGrafter"/>
</dbReference>
<sequence length="295" mass="31160">MDMVCVSVLSVCESVQAGTRAVDTLSQPLECGVSCQGPQGDGCSYAALQYSNMFSPVSNSSCQGVQQNYAHRTTGVLSGDPFAPQRRSFHSLARRRGGPAPVHPLTAELTGTTGLFGSAELQGTAHRSVLDTGTRLSLHRFSFPHHLCTSAPAEQAGKPPSHRLLCMPAPAGLAGKPHRHLCTPAGETGKPPSQRERLKRAVRDYGSTVVVFHVGISLMSLGGFYLAVSSGIDMVALLHKIGVGKTIAESGVATGASTFVIAYAVHKVFAPVRIGITLTCVPFVVRYLRNVGLLR</sequence>